<dbReference type="EMBL" id="VDFC01000034">
    <property type="protein sequence ID" value="KAA0939325.1"/>
    <property type="molecule type" value="Genomic_DNA"/>
</dbReference>
<comment type="caution">
    <text evidence="2">The sequence shown here is derived from an EMBL/GenBank/DDBJ whole genome shotgun (WGS) entry which is preliminary data.</text>
</comment>
<feature type="signal peptide" evidence="1">
    <location>
        <begin position="1"/>
        <end position="26"/>
    </location>
</feature>
<dbReference type="PROSITE" id="PS51257">
    <property type="entry name" value="PROKAR_LIPOPROTEIN"/>
    <property type="match status" value="1"/>
</dbReference>
<keyword evidence="3" id="KW-1185">Reference proteome</keyword>
<reference evidence="2 3" key="1">
    <citation type="submission" date="2019-05" db="EMBL/GenBank/DDBJ databases">
        <authorList>
            <person name="Hariharan J."/>
            <person name="Choudoir M.J."/>
            <person name="Diebold P."/>
            <person name="Panke-Buisse K."/>
            <person name="Buckley D.H."/>
        </authorList>
    </citation>
    <scope>NUCLEOTIDE SEQUENCE [LARGE SCALE GENOMIC DNA]</scope>
    <source>
        <strain evidence="2 3">SUN51</strain>
    </source>
</reference>
<sequence length="156" mass="15943">MKIRTVACAALLVLGAGLTACGGAHEADTDTDTDTDPAACKAAMREQLRDAIAAGASAAPTTRPSPCEGVDAGTLRRYTGELMAEQVGDALDGSLPEATTTTGVTPECRAWIEDELRSTGGGIDFTEGSTICGNLPQDELTEVVEDVTADLLSATP</sequence>
<proteinExistence type="predicted"/>
<feature type="chain" id="PRO_5022682612" description="Lipoprotein" evidence="1">
    <location>
        <begin position="27"/>
        <end position="156"/>
    </location>
</feature>
<evidence type="ECO:0000313" key="2">
    <source>
        <dbReference type="EMBL" id="KAA0939325.1"/>
    </source>
</evidence>
<evidence type="ECO:0008006" key="4">
    <source>
        <dbReference type="Google" id="ProtNLM"/>
    </source>
</evidence>
<organism evidence="2 3">
    <name type="scientific">Streptomyces apricus</name>
    <dbReference type="NCBI Taxonomy" id="1828112"/>
    <lineage>
        <taxon>Bacteria</taxon>
        <taxon>Bacillati</taxon>
        <taxon>Actinomycetota</taxon>
        <taxon>Actinomycetes</taxon>
        <taxon>Kitasatosporales</taxon>
        <taxon>Streptomycetaceae</taxon>
        <taxon>Streptomyces</taxon>
    </lineage>
</organism>
<dbReference type="OrthoDB" id="4250780at2"/>
<gene>
    <name evidence="2" type="ORF">FGF04_11835</name>
</gene>
<name>A0A5B0BFD2_9ACTN</name>
<evidence type="ECO:0000313" key="3">
    <source>
        <dbReference type="Proteomes" id="UP000324965"/>
    </source>
</evidence>
<evidence type="ECO:0000256" key="1">
    <source>
        <dbReference type="SAM" id="SignalP"/>
    </source>
</evidence>
<protein>
    <recommendedName>
        <fullName evidence="4">Lipoprotein</fullName>
    </recommendedName>
</protein>
<dbReference type="RefSeq" id="WP_149511258.1">
    <property type="nucleotide sequence ID" value="NZ_VDFC01000034.1"/>
</dbReference>
<dbReference type="AlphaFoldDB" id="A0A5B0BFD2"/>
<keyword evidence="1" id="KW-0732">Signal</keyword>
<dbReference type="Proteomes" id="UP000324965">
    <property type="component" value="Unassembled WGS sequence"/>
</dbReference>
<accession>A0A5B0BFD2</accession>